<protein>
    <submittedName>
        <fullName evidence="16">Outer membrane receptor for monomeric catechols</fullName>
    </submittedName>
</protein>
<dbReference type="AlphaFoldDB" id="I3ZKA5"/>
<evidence type="ECO:0000259" key="15">
    <source>
        <dbReference type="Pfam" id="PF07715"/>
    </source>
</evidence>
<dbReference type="InterPro" id="IPR000531">
    <property type="entry name" value="Beta-barrel_TonB"/>
</dbReference>
<dbReference type="GO" id="GO:0015344">
    <property type="term" value="F:siderophore uptake transmembrane transporter activity"/>
    <property type="evidence" value="ECO:0007669"/>
    <property type="project" value="TreeGrafter"/>
</dbReference>
<sequence>MKCKEELNGRRSKLMLTGTLAMFAMSGLRAEAAISTDKDDHKPEPNANGGRVYDEVADQTRPSQTVHTFNIPPGTLAEVAAALEKETGLRMVISSKRYAGVQSPGVQGVLTIEEALTAALKDTSMAANFVSPERVSLDLLGADQSVSVVATSELISPKYTAPLRDLPQTLTIIPQAIIENTGSTTLVEALRTVPGITFGAGEGGNPVGDRPYIRGVDSQSSTFVDGMRDIGAQSREVFNLESVEVSKGPSGGFAGRGAAGGSLNLNTKMARRESFLAGTFSPGTANFFRGSADGGLKLTNSIAGRLNGVWQDSDTAGRDYVRNGRYGFAPALLFNLGHRVRLNTNYYHLMTNDVPDPGMPYNNPTFFARIDGRARTLQAGDGQPLVVNRNNFYGINSRDFRNEKVKTALGRVEVDLTEGVVLRNSYRFGKSNQDYVYSMVDDSQGNIYYGLVYRRAQQRFSAVDTSINQTDLSGHGKTGSIQHSFATGFEFSRERGWNSTYTLGGRNSAGVVAIPTYTVRNVATGAATAVSATRCPLGTGAAGGYYCTDLTNPTPDDPFYGVTSATNLTTAAPSAPVTNTLVKNFAPNKQVTGTRSVYGFDTIRFIKQLQATVGIRYDHYDSVYRSALTAVPVTTFPTISNLVNYQVGVGYKPVTAATIYGSVSSSATPPGNSLGQGQDPSAITSAVNQALPPEKTRSVEGGVKWELFGAKALATGAYFQSNTENVRITQADSTIAAVGTRRNRGLDFGITGYVSRKWQLFGGYTFMNAILLNSGGAGAAAGLMDGRRFPNTPEHSFSVTSYYSVTHKLNLGGGIYGAGKVFGADSPTAPKWVPGYARVDLYGSYRFNPHVELQANLQNVGDKTYFLQAYTTHYAQMAPGRQGRLTLNVHF</sequence>
<dbReference type="InterPro" id="IPR039426">
    <property type="entry name" value="TonB-dep_rcpt-like"/>
</dbReference>
<evidence type="ECO:0000256" key="7">
    <source>
        <dbReference type="ARBA" id="ARBA00023004"/>
    </source>
</evidence>
<keyword evidence="17" id="KW-1185">Reference proteome</keyword>
<keyword evidence="6" id="KW-0732">Signal</keyword>
<evidence type="ECO:0000256" key="8">
    <source>
        <dbReference type="ARBA" id="ARBA00023065"/>
    </source>
</evidence>
<dbReference type="Pfam" id="PF07715">
    <property type="entry name" value="Plug"/>
    <property type="match status" value="1"/>
</dbReference>
<name>I3ZKA5_TERRK</name>
<evidence type="ECO:0000256" key="13">
    <source>
        <dbReference type="RuleBase" id="RU003357"/>
    </source>
</evidence>
<dbReference type="PANTHER" id="PTHR32552">
    <property type="entry name" value="FERRICHROME IRON RECEPTOR-RELATED"/>
    <property type="match status" value="1"/>
</dbReference>
<dbReference type="Gene3D" id="3.55.50.30">
    <property type="match status" value="1"/>
</dbReference>
<keyword evidence="10 12" id="KW-0472">Membrane</keyword>
<keyword evidence="8" id="KW-0406">Ion transport</keyword>
<evidence type="ECO:0000256" key="5">
    <source>
        <dbReference type="ARBA" id="ARBA00022692"/>
    </source>
</evidence>
<evidence type="ECO:0000256" key="12">
    <source>
        <dbReference type="PROSITE-ProRule" id="PRU01360"/>
    </source>
</evidence>
<dbReference type="InterPro" id="IPR012910">
    <property type="entry name" value="Plug_dom"/>
</dbReference>
<evidence type="ECO:0000256" key="3">
    <source>
        <dbReference type="ARBA" id="ARBA00022452"/>
    </source>
</evidence>
<comment type="subcellular location">
    <subcellularLocation>
        <location evidence="1 12">Cell outer membrane</location>
        <topology evidence="1 12">Multi-pass membrane protein</topology>
    </subcellularLocation>
</comment>
<dbReference type="HOGENOM" id="CLU_008287_9_1_0"/>
<keyword evidence="4" id="KW-0410">Iron transport</keyword>
<dbReference type="eggNOG" id="COG4774">
    <property type="taxonomic scope" value="Bacteria"/>
</dbReference>
<evidence type="ECO:0000256" key="2">
    <source>
        <dbReference type="ARBA" id="ARBA00022448"/>
    </source>
</evidence>
<proteinExistence type="inferred from homology"/>
<organism evidence="16 17">
    <name type="scientific">Terriglobus roseus (strain DSM 18391 / NRRL B-41598 / KBS 63)</name>
    <dbReference type="NCBI Taxonomy" id="926566"/>
    <lineage>
        <taxon>Bacteria</taxon>
        <taxon>Pseudomonadati</taxon>
        <taxon>Acidobacteriota</taxon>
        <taxon>Terriglobia</taxon>
        <taxon>Terriglobales</taxon>
        <taxon>Acidobacteriaceae</taxon>
        <taxon>Terriglobus</taxon>
    </lineage>
</organism>
<evidence type="ECO:0000313" key="17">
    <source>
        <dbReference type="Proteomes" id="UP000006056"/>
    </source>
</evidence>
<gene>
    <name evidence="16" type="ordered locus">Terro_3459</name>
</gene>
<evidence type="ECO:0000256" key="11">
    <source>
        <dbReference type="ARBA" id="ARBA00023237"/>
    </source>
</evidence>
<evidence type="ECO:0000256" key="6">
    <source>
        <dbReference type="ARBA" id="ARBA00022729"/>
    </source>
</evidence>
<dbReference type="Pfam" id="PF00593">
    <property type="entry name" value="TonB_dep_Rec_b-barrel"/>
    <property type="match status" value="1"/>
</dbReference>
<evidence type="ECO:0000259" key="14">
    <source>
        <dbReference type="Pfam" id="PF00593"/>
    </source>
</evidence>
<feature type="domain" description="TonB-dependent receptor plug" evidence="15">
    <location>
        <begin position="163"/>
        <end position="261"/>
    </location>
</feature>
<dbReference type="SUPFAM" id="SSF56935">
    <property type="entry name" value="Porins"/>
    <property type="match status" value="1"/>
</dbReference>
<evidence type="ECO:0000256" key="1">
    <source>
        <dbReference type="ARBA" id="ARBA00004571"/>
    </source>
</evidence>
<dbReference type="PROSITE" id="PS52016">
    <property type="entry name" value="TONB_DEPENDENT_REC_3"/>
    <property type="match status" value="1"/>
</dbReference>
<keyword evidence="9 13" id="KW-0798">TonB box</keyword>
<keyword evidence="16" id="KW-0675">Receptor</keyword>
<dbReference type="EMBL" id="CP003379">
    <property type="protein sequence ID" value="AFL89673.1"/>
    <property type="molecule type" value="Genomic_DNA"/>
</dbReference>
<keyword evidence="11 12" id="KW-0998">Cell outer membrane</keyword>
<reference evidence="16 17" key="1">
    <citation type="submission" date="2012-06" db="EMBL/GenBank/DDBJ databases">
        <title>Complete genome of Terriglobus roseus DSM 18391.</title>
        <authorList>
            <consortium name="US DOE Joint Genome Institute (JGI-PGF)"/>
            <person name="Lucas S."/>
            <person name="Copeland A."/>
            <person name="Lapidus A."/>
            <person name="Glavina del Rio T."/>
            <person name="Dalin E."/>
            <person name="Tice H."/>
            <person name="Bruce D."/>
            <person name="Goodwin L."/>
            <person name="Pitluck S."/>
            <person name="Peters L."/>
            <person name="Mikhailova N."/>
            <person name="Munk A.C.C."/>
            <person name="Kyrpides N."/>
            <person name="Mavromatis K."/>
            <person name="Ivanova N."/>
            <person name="Brettin T."/>
            <person name="Detter J.C."/>
            <person name="Han C."/>
            <person name="Larimer F."/>
            <person name="Land M."/>
            <person name="Hauser L."/>
            <person name="Markowitz V."/>
            <person name="Cheng J.-F."/>
            <person name="Hugenholtz P."/>
            <person name="Woyke T."/>
            <person name="Wu D."/>
            <person name="Brambilla E."/>
            <person name="Klenk H.-P."/>
            <person name="Eisen J.A."/>
        </authorList>
    </citation>
    <scope>NUCLEOTIDE SEQUENCE [LARGE SCALE GENOMIC DNA]</scope>
    <source>
        <strain evidence="17">DSM 18391 / NRRL B-41598 / KBS 63</strain>
    </source>
</reference>
<evidence type="ECO:0000256" key="4">
    <source>
        <dbReference type="ARBA" id="ARBA00022496"/>
    </source>
</evidence>
<evidence type="ECO:0000313" key="16">
    <source>
        <dbReference type="EMBL" id="AFL89673.1"/>
    </source>
</evidence>
<dbReference type="KEGG" id="trs:Terro_3459"/>
<evidence type="ECO:0000256" key="9">
    <source>
        <dbReference type="ARBA" id="ARBA00023077"/>
    </source>
</evidence>
<accession>I3ZKA5</accession>
<comment type="similarity">
    <text evidence="12 13">Belongs to the TonB-dependent receptor family.</text>
</comment>
<evidence type="ECO:0000256" key="10">
    <source>
        <dbReference type="ARBA" id="ARBA00023136"/>
    </source>
</evidence>
<dbReference type="InterPro" id="IPR037066">
    <property type="entry name" value="Plug_dom_sf"/>
</dbReference>
<dbReference type="Gene3D" id="2.40.170.20">
    <property type="entry name" value="TonB-dependent receptor, beta-barrel domain"/>
    <property type="match status" value="1"/>
</dbReference>
<keyword evidence="3 12" id="KW-1134">Transmembrane beta strand</keyword>
<dbReference type="STRING" id="926566.Terro_3459"/>
<dbReference type="Proteomes" id="UP000006056">
    <property type="component" value="Chromosome"/>
</dbReference>
<dbReference type="GO" id="GO:0009279">
    <property type="term" value="C:cell outer membrane"/>
    <property type="evidence" value="ECO:0007669"/>
    <property type="project" value="UniProtKB-SubCell"/>
</dbReference>
<keyword evidence="2 12" id="KW-0813">Transport</keyword>
<dbReference type="Gene3D" id="2.170.130.10">
    <property type="entry name" value="TonB-dependent receptor, plug domain"/>
    <property type="match status" value="1"/>
</dbReference>
<dbReference type="PANTHER" id="PTHR32552:SF89">
    <property type="entry name" value="CATECHOLATE SIDEROPHORE RECEPTOR FIU"/>
    <property type="match status" value="1"/>
</dbReference>
<dbReference type="InterPro" id="IPR036942">
    <property type="entry name" value="Beta-barrel_TonB_sf"/>
</dbReference>
<keyword evidence="7" id="KW-0408">Iron</keyword>
<keyword evidence="5 12" id="KW-0812">Transmembrane</keyword>
<dbReference type="PATRIC" id="fig|926566.3.peg.3402"/>
<feature type="domain" description="TonB-dependent receptor-like beta-barrel" evidence="14">
    <location>
        <begin position="423"/>
        <end position="860"/>
    </location>
</feature>